<dbReference type="InterPro" id="IPR008936">
    <property type="entry name" value="Rho_GTPase_activation_prot"/>
</dbReference>
<dbReference type="CDD" id="cd00159">
    <property type="entry name" value="RhoGAP"/>
    <property type="match status" value="1"/>
</dbReference>
<feature type="domain" description="Rho-GAP" evidence="1">
    <location>
        <begin position="96"/>
        <end position="271"/>
    </location>
</feature>
<evidence type="ECO:0000313" key="2">
    <source>
        <dbReference type="EMBL" id="KAJ6242930.1"/>
    </source>
</evidence>
<comment type="caution">
    <text evidence="2">The sequence shown here is derived from an EMBL/GenBank/DDBJ whole genome shotgun (WGS) entry which is preliminary data.</text>
</comment>
<gene>
    <name evidence="2" type="ORF">M0813_02786</name>
</gene>
<evidence type="ECO:0000259" key="1">
    <source>
        <dbReference type="PROSITE" id="PS50238"/>
    </source>
</evidence>
<dbReference type="PROSITE" id="PS50096">
    <property type="entry name" value="IQ"/>
    <property type="match status" value="1"/>
</dbReference>
<dbReference type="PANTHER" id="PTHR45808">
    <property type="entry name" value="RHO GTPASE-ACTIVATING PROTEIN 68F"/>
    <property type="match status" value="1"/>
</dbReference>
<name>A0ABQ8YEB1_9EUKA</name>
<dbReference type="EMBL" id="JAOAOG010000173">
    <property type="protein sequence ID" value="KAJ6242930.1"/>
    <property type="molecule type" value="Genomic_DNA"/>
</dbReference>
<sequence>MITIDLCIIKLCCDWEQMILAVHGSYGSKKTIRVVKKMHDVKLNRARFLIVNIKKNEKTTIFPQKLQTKQKSKSLNTPTIDNSDQKPVSKTTIFGVELSELMKFEENDQKIPLLVEQLFHLIITKYLKLPKLFQKPVSEIDIMLSKEEIEKTGRLNQKSCSNGYLVAELIKIFLKELPDPLLTAKLSPKWIEVSTLSKVFKLIKQLPRENFNLLHGLVGVLKRVYDCAENKKNILEILNSIFAPLLIQPIESTTNHFTFVKLFIKYSGTLFDPNFFSDNQNSPNIFKSLLDPQNKKLSEICKSTFNIKADKLLKIKLPILTNSQLVLKIEHDALIRRIYLLTDILYYLNKRFPISDKDCNKLIKILIHNKFESEAFTLPFSTYLIMYKIILVEILYLKDKNEKNEKKNQRIEMKNQLIQLLFLKKKLKYCASIKIQKTFRNYVQRKKIIKNYQIQQFVCQSIQEIQKYLNWKKKIKKNQKKTLLDEMSDLQTNFEKQIELSFQRLKTVRNFQKKNQSIEQMSIAELFLEKECTKNEIMNLKKIRKKFCDRNKIGGNGHDKMNSLYSNYNQILEMIIYKRKCLLLIQKIDLQLILQYIRKQFQKFEENENFNDLLENSNFNIIEIYQSTFKKLFINPIIKK</sequence>
<keyword evidence="3" id="KW-1185">Reference proteome</keyword>
<reference evidence="2" key="1">
    <citation type="submission" date="2022-08" db="EMBL/GenBank/DDBJ databases">
        <title>Novel sulfate-reducing endosymbionts in the free-living metamonad Anaeramoeba.</title>
        <authorList>
            <person name="Jerlstrom-Hultqvist J."/>
            <person name="Cepicka I."/>
            <person name="Gallot-Lavallee L."/>
            <person name="Salas-Leiva D."/>
            <person name="Curtis B.A."/>
            <person name="Zahonova K."/>
            <person name="Pipaliya S."/>
            <person name="Dacks J."/>
            <person name="Roger A.J."/>
        </authorList>
    </citation>
    <scope>NUCLEOTIDE SEQUENCE</scope>
    <source>
        <strain evidence="2">Schooner1</strain>
    </source>
</reference>
<dbReference type="SUPFAM" id="SSF48350">
    <property type="entry name" value="GTPase activation domain, GAP"/>
    <property type="match status" value="1"/>
</dbReference>
<dbReference type="InterPro" id="IPR000198">
    <property type="entry name" value="RhoGAP_dom"/>
</dbReference>
<protein>
    <submittedName>
        <fullName evidence="2">Rho gtpase-activating protein 68f</fullName>
    </submittedName>
</protein>
<accession>A0ABQ8YEB1</accession>
<dbReference type="Pfam" id="PF00620">
    <property type="entry name" value="RhoGAP"/>
    <property type="match status" value="1"/>
</dbReference>
<dbReference type="PROSITE" id="PS50238">
    <property type="entry name" value="RHOGAP"/>
    <property type="match status" value="1"/>
</dbReference>
<dbReference type="SMART" id="SM00324">
    <property type="entry name" value="RhoGAP"/>
    <property type="match status" value="1"/>
</dbReference>
<organism evidence="2 3">
    <name type="scientific">Anaeramoeba flamelloides</name>
    <dbReference type="NCBI Taxonomy" id="1746091"/>
    <lineage>
        <taxon>Eukaryota</taxon>
        <taxon>Metamonada</taxon>
        <taxon>Anaeramoebidae</taxon>
        <taxon>Anaeramoeba</taxon>
    </lineage>
</organism>
<dbReference type="Proteomes" id="UP001150062">
    <property type="component" value="Unassembled WGS sequence"/>
</dbReference>
<proteinExistence type="predicted"/>
<evidence type="ECO:0000313" key="3">
    <source>
        <dbReference type="Proteomes" id="UP001150062"/>
    </source>
</evidence>
<dbReference type="PANTHER" id="PTHR45808:SF2">
    <property type="entry name" value="RHO GTPASE-ACTIVATING PROTEIN 68F"/>
    <property type="match status" value="1"/>
</dbReference>
<dbReference type="Gene3D" id="1.10.555.10">
    <property type="entry name" value="Rho GTPase activation protein"/>
    <property type="match status" value="1"/>
</dbReference>